<sequence length="214" mass="23380">MQVTDAATATTFVLSAKLPWLDESVSLPSRDDQFDPAQLRVGSAAVDTEIREISPLGATLRGAVDVCLGAGLAMELGNGQRVDGVVAWRGEQDVGVRFTRPIDVMALITRQLVSQPVERRTMPRVEVRASAWLRDRERFVPVVIRNISAGGLQAEGAELPGVGETINVFAEGLGIPPGEVIWKRGQLAGVRFARELSWQVLLPWIKELHRPKRG</sequence>
<accession>A0A6J4TG88</accession>
<name>A0A6J4TG88_9SPHN</name>
<dbReference type="EMBL" id="CADCWB010000145">
    <property type="protein sequence ID" value="CAA9522568.1"/>
    <property type="molecule type" value="Genomic_DNA"/>
</dbReference>
<evidence type="ECO:0000259" key="1">
    <source>
        <dbReference type="Pfam" id="PF07238"/>
    </source>
</evidence>
<dbReference type="AlphaFoldDB" id="A0A6J4TG88"/>
<evidence type="ECO:0000313" key="2">
    <source>
        <dbReference type="EMBL" id="CAA9522568.1"/>
    </source>
</evidence>
<feature type="domain" description="PilZ" evidence="1">
    <location>
        <begin position="118"/>
        <end position="196"/>
    </location>
</feature>
<organism evidence="2">
    <name type="scientific">uncultured Sphingomonas sp</name>
    <dbReference type="NCBI Taxonomy" id="158754"/>
    <lineage>
        <taxon>Bacteria</taxon>
        <taxon>Pseudomonadati</taxon>
        <taxon>Pseudomonadota</taxon>
        <taxon>Alphaproteobacteria</taxon>
        <taxon>Sphingomonadales</taxon>
        <taxon>Sphingomonadaceae</taxon>
        <taxon>Sphingomonas</taxon>
        <taxon>environmental samples</taxon>
    </lineage>
</organism>
<gene>
    <name evidence="2" type="ORF">AVDCRST_MAG62-1203</name>
</gene>
<dbReference type="Pfam" id="PF07238">
    <property type="entry name" value="PilZ"/>
    <property type="match status" value="1"/>
</dbReference>
<protein>
    <recommendedName>
        <fullName evidence="1">PilZ domain-containing protein</fullName>
    </recommendedName>
</protein>
<reference evidence="2" key="1">
    <citation type="submission" date="2020-02" db="EMBL/GenBank/DDBJ databases">
        <authorList>
            <person name="Meier V. D."/>
        </authorList>
    </citation>
    <scope>NUCLEOTIDE SEQUENCE</scope>
    <source>
        <strain evidence="2">AVDCRST_MAG62</strain>
    </source>
</reference>
<dbReference type="InterPro" id="IPR009875">
    <property type="entry name" value="PilZ_domain"/>
</dbReference>
<dbReference type="SUPFAM" id="SSF141371">
    <property type="entry name" value="PilZ domain-like"/>
    <property type="match status" value="1"/>
</dbReference>
<proteinExistence type="predicted"/>
<dbReference type="GO" id="GO:0035438">
    <property type="term" value="F:cyclic-di-GMP binding"/>
    <property type="evidence" value="ECO:0007669"/>
    <property type="project" value="InterPro"/>
</dbReference>